<organism evidence="3 4">
    <name type="scientific">Sutterella megalosphaeroides</name>
    <dbReference type="NCBI Taxonomy" id="2494234"/>
    <lineage>
        <taxon>Bacteria</taxon>
        <taxon>Pseudomonadati</taxon>
        <taxon>Pseudomonadota</taxon>
        <taxon>Betaproteobacteria</taxon>
        <taxon>Burkholderiales</taxon>
        <taxon>Sutterellaceae</taxon>
        <taxon>Sutterella</taxon>
    </lineage>
</organism>
<accession>A0A2Z6IAA9</accession>
<dbReference type="OrthoDB" id="9771844at2"/>
<feature type="domain" description="AAA" evidence="1">
    <location>
        <begin position="21"/>
        <end position="145"/>
    </location>
</feature>
<name>A0A2Z6IAA9_9BURK</name>
<gene>
    <name evidence="3" type="ORF">SUTMEG_12030</name>
</gene>
<reference evidence="3 4" key="1">
    <citation type="journal article" date="2018" name="Int. J. Syst. Evol. Microbiol.">
        <title>Mesosutterella multiformis gen. nov., sp. nov., a member of the family Sutterellaceae and Sutterella megalosphaeroides sp. nov., isolated from human faeces.</title>
        <authorList>
            <person name="Sakamoto M."/>
            <person name="Ikeyama N."/>
            <person name="Kunihiro T."/>
            <person name="Iino T."/>
            <person name="Yuki M."/>
            <person name="Ohkuma M."/>
        </authorList>
    </citation>
    <scope>NUCLEOTIDE SEQUENCE [LARGE SCALE GENOMIC DNA]</scope>
    <source>
        <strain evidence="3 4">6FBBBH3</strain>
    </source>
</reference>
<proteinExistence type="predicted"/>
<evidence type="ECO:0000259" key="2">
    <source>
        <dbReference type="Pfam" id="PF13635"/>
    </source>
</evidence>
<dbReference type="Pfam" id="PF13173">
    <property type="entry name" value="AAA_14"/>
    <property type="match status" value="1"/>
</dbReference>
<dbReference type="InterPro" id="IPR025420">
    <property type="entry name" value="DUF4143"/>
</dbReference>
<evidence type="ECO:0000313" key="4">
    <source>
        <dbReference type="Proteomes" id="UP000271003"/>
    </source>
</evidence>
<dbReference type="InterPro" id="IPR027417">
    <property type="entry name" value="P-loop_NTPase"/>
</dbReference>
<sequence>MSNFLERDLEPAITAVAPPAAVVLVGLRASGKESLVRHILKKLDEPCVFYACTTPADLDRLWFENREAVEAFLLQAPIIVIEDAHLAPDIRLTLSHLVNVNETLEKPSRIFVTASTSLALAKGVRTPAEKLIVEQQLWPFSTAELARNRSKDFVQANLSNLLVYGSLPPVVEDFEHAADFLVDYVDYRMFRDLYNLLVIRNRKGLKSLLDLLARRIGTEVDDGELSRESGLCLETVRRYLQLLELVYVIKIVPTYSQGLRRPPIDRKKIYFTDLGIRNALIRDFSPFAERANAAGLWENFVVMERVKLHNTLRDAKKLFLIRPQWSDPRESDFIELEGEDAVAFACRLTREKAEEHPTALTAYPEIPIRVFTPETYTDDVEG</sequence>
<dbReference type="PANTHER" id="PTHR43566">
    <property type="entry name" value="CONSERVED PROTEIN"/>
    <property type="match status" value="1"/>
</dbReference>
<protein>
    <submittedName>
        <fullName evidence="3">ATPase</fullName>
    </submittedName>
</protein>
<dbReference type="AlphaFoldDB" id="A0A2Z6IAA9"/>
<dbReference type="KEGG" id="sutt:SUTMEG_12030"/>
<dbReference type="RefSeq" id="WP_120176937.1">
    <property type="nucleotide sequence ID" value="NZ_AP018786.1"/>
</dbReference>
<evidence type="ECO:0000313" key="3">
    <source>
        <dbReference type="EMBL" id="BBF23312.1"/>
    </source>
</evidence>
<feature type="domain" description="DUF4143" evidence="2">
    <location>
        <begin position="191"/>
        <end position="338"/>
    </location>
</feature>
<evidence type="ECO:0000259" key="1">
    <source>
        <dbReference type="Pfam" id="PF13173"/>
    </source>
</evidence>
<dbReference type="Pfam" id="PF13635">
    <property type="entry name" value="DUF4143"/>
    <property type="match status" value="1"/>
</dbReference>
<dbReference type="PANTHER" id="PTHR43566:SF1">
    <property type="entry name" value="AAA+ ATPASE DOMAIN-CONTAINING PROTEIN"/>
    <property type="match status" value="1"/>
</dbReference>
<dbReference type="InterPro" id="IPR041682">
    <property type="entry name" value="AAA_14"/>
</dbReference>
<keyword evidence="4" id="KW-1185">Reference proteome</keyword>
<dbReference type="Proteomes" id="UP000271003">
    <property type="component" value="Chromosome"/>
</dbReference>
<dbReference type="SUPFAM" id="SSF52540">
    <property type="entry name" value="P-loop containing nucleoside triphosphate hydrolases"/>
    <property type="match status" value="1"/>
</dbReference>
<dbReference type="EMBL" id="AP018786">
    <property type="protein sequence ID" value="BBF23312.1"/>
    <property type="molecule type" value="Genomic_DNA"/>
</dbReference>